<dbReference type="PANTHER" id="PTHR37419:SF1">
    <property type="entry name" value="SERINE_THREONINE-PROTEIN KINASE TOXIN HIPA"/>
    <property type="match status" value="1"/>
</dbReference>
<dbReference type="EMBL" id="BMGY01000007">
    <property type="protein sequence ID" value="GGH82621.1"/>
    <property type="molecule type" value="Genomic_DNA"/>
</dbReference>
<comment type="caution">
    <text evidence="5">The sequence shown here is derived from an EMBL/GenBank/DDBJ whole genome shotgun (WGS) entry which is preliminary data.</text>
</comment>
<reference evidence="6" key="1">
    <citation type="journal article" date="2019" name="Int. J. Syst. Evol. Microbiol.">
        <title>The Global Catalogue of Microorganisms (GCM) 10K type strain sequencing project: providing services to taxonomists for standard genome sequencing and annotation.</title>
        <authorList>
            <consortium name="The Broad Institute Genomics Platform"/>
            <consortium name="The Broad Institute Genome Sequencing Center for Infectious Disease"/>
            <person name="Wu L."/>
            <person name="Ma J."/>
        </authorList>
    </citation>
    <scope>NUCLEOTIDE SEQUENCE [LARGE SCALE GENOMIC DNA]</scope>
    <source>
        <strain evidence="6">CGMCC 1.14966</strain>
    </source>
</reference>
<dbReference type="Proteomes" id="UP000637774">
    <property type="component" value="Unassembled WGS sequence"/>
</dbReference>
<proteinExistence type="inferred from homology"/>
<keyword evidence="3" id="KW-0418">Kinase</keyword>
<evidence type="ECO:0000313" key="6">
    <source>
        <dbReference type="Proteomes" id="UP000637774"/>
    </source>
</evidence>
<accession>A0ABQ1ZZK2</accession>
<evidence type="ECO:0000256" key="1">
    <source>
        <dbReference type="ARBA" id="ARBA00010164"/>
    </source>
</evidence>
<keyword evidence="2" id="KW-0808">Transferase</keyword>
<evidence type="ECO:0000259" key="4">
    <source>
        <dbReference type="Pfam" id="PF07804"/>
    </source>
</evidence>
<keyword evidence="6" id="KW-1185">Reference proteome</keyword>
<dbReference type="Gene3D" id="1.10.1070.20">
    <property type="match status" value="1"/>
</dbReference>
<feature type="domain" description="HipA-like C-terminal" evidence="4">
    <location>
        <begin position="52"/>
        <end position="294"/>
    </location>
</feature>
<dbReference type="Pfam" id="PF07804">
    <property type="entry name" value="HipA_C"/>
    <property type="match status" value="1"/>
</dbReference>
<dbReference type="InterPro" id="IPR012893">
    <property type="entry name" value="HipA-like_C"/>
</dbReference>
<dbReference type="PANTHER" id="PTHR37419">
    <property type="entry name" value="SERINE/THREONINE-PROTEIN KINASE TOXIN HIPA"/>
    <property type="match status" value="1"/>
</dbReference>
<organism evidence="5 6">
    <name type="scientific">Hymenobacter frigidus</name>
    <dbReference type="NCBI Taxonomy" id="1524095"/>
    <lineage>
        <taxon>Bacteria</taxon>
        <taxon>Pseudomonadati</taxon>
        <taxon>Bacteroidota</taxon>
        <taxon>Cytophagia</taxon>
        <taxon>Cytophagales</taxon>
        <taxon>Hymenobacteraceae</taxon>
        <taxon>Hymenobacter</taxon>
    </lineage>
</organism>
<evidence type="ECO:0000256" key="2">
    <source>
        <dbReference type="ARBA" id="ARBA00022679"/>
    </source>
</evidence>
<gene>
    <name evidence="5" type="ORF">GCM10011495_11120</name>
</gene>
<comment type="similarity">
    <text evidence="1">Belongs to the HipA Ser/Thr kinase family.</text>
</comment>
<sequence>MRELKRAKHDFCPKCFAELFDGVLVKSQLAFAAPAQATIPEVENFIRLTQKISISGVQEKFSLALSTEEPTRLELVVRGGTFLLKPVPPANFAQVQGVPANEHFTMQLARQVFKLPTAACAYMHMADGSPAYLTRRFDVGADGRHLAQEDFAQLAQRTAQEHGQNYKYDFSYEEIGGLLKQYLPANYLPEATFFFRLTLFNYLVSNGDAHLKNFSLHRRTATGEYHLTPAYDLLNTSLHVQDGNGLALDLLADGYETLSFIANGYLAYDDFLEFGTRLGLPPSRVRRLLADVVGHEAATALLLEKSFLPAELRQQYAASLAARRQRLRYSLAGAV</sequence>
<evidence type="ECO:0000256" key="3">
    <source>
        <dbReference type="ARBA" id="ARBA00022777"/>
    </source>
</evidence>
<protein>
    <recommendedName>
        <fullName evidence="4">HipA-like C-terminal domain-containing protein</fullName>
    </recommendedName>
</protein>
<name>A0ABQ1ZZK2_9BACT</name>
<evidence type="ECO:0000313" key="5">
    <source>
        <dbReference type="EMBL" id="GGH82621.1"/>
    </source>
</evidence>
<dbReference type="InterPro" id="IPR052028">
    <property type="entry name" value="HipA_Ser/Thr_kinase"/>
</dbReference>